<feature type="transmembrane region" description="Helical" evidence="10">
    <location>
        <begin position="64"/>
        <end position="81"/>
    </location>
</feature>
<dbReference type="Pfam" id="PF02518">
    <property type="entry name" value="HATPase_c"/>
    <property type="match status" value="1"/>
</dbReference>
<dbReference type="Pfam" id="PF07730">
    <property type="entry name" value="HisKA_3"/>
    <property type="match status" value="1"/>
</dbReference>
<comment type="caution">
    <text evidence="13">The sequence shown here is derived from an EMBL/GenBank/DDBJ whole genome shotgun (WGS) entry which is preliminary data.</text>
</comment>
<evidence type="ECO:0000256" key="9">
    <source>
        <dbReference type="SAM" id="MobiDB-lite"/>
    </source>
</evidence>
<keyword evidence="10" id="KW-0472">Membrane</keyword>
<feature type="transmembrane region" description="Helical" evidence="10">
    <location>
        <begin position="131"/>
        <end position="154"/>
    </location>
</feature>
<evidence type="ECO:0000313" key="14">
    <source>
        <dbReference type="Proteomes" id="UP001410795"/>
    </source>
</evidence>
<keyword evidence="14" id="KW-1185">Reference proteome</keyword>
<evidence type="ECO:0000256" key="10">
    <source>
        <dbReference type="SAM" id="Phobius"/>
    </source>
</evidence>
<keyword evidence="3" id="KW-0597">Phosphoprotein</keyword>
<proteinExistence type="predicted"/>
<accession>A0ABP7BLL9</accession>
<name>A0ABP7BLL9_9MICO</name>
<dbReference type="InterPro" id="IPR050482">
    <property type="entry name" value="Sensor_HK_TwoCompSys"/>
</dbReference>
<keyword evidence="8" id="KW-0902">Two-component regulatory system</keyword>
<dbReference type="Proteomes" id="UP001410795">
    <property type="component" value="Unassembled WGS sequence"/>
</dbReference>
<evidence type="ECO:0000256" key="6">
    <source>
        <dbReference type="ARBA" id="ARBA00022777"/>
    </source>
</evidence>
<dbReference type="SUPFAM" id="SSF55874">
    <property type="entry name" value="ATPase domain of HSP90 chaperone/DNA topoisomerase II/histidine kinase"/>
    <property type="match status" value="1"/>
</dbReference>
<feature type="transmembrane region" description="Helical" evidence="10">
    <location>
        <begin position="93"/>
        <end position="119"/>
    </location>
</feature>
<keyword evidence="5" id="KW-0547">Nucleotide-binding</keyword>
<feature type="domain" description="Signal transduction histidine kinase subgroup 3 dimerisation and phosphoacceptor" evidence="12">
    <location>
        <begin position="207"/>
        <end position="273"/>
    </location>
</feature>
<keyword evidence="4" id="KW-0808">Transferase</keyword>
<evidence type="ECO:0000256" key="2">
    <source>
        <dbReference type="ARBA" id="ARBA00012438"/>
    </source>
</evidence>
<dbReference type="Gene3D" id="1.20.5.1930">
    <property type="match status" value="1"/>
</dbReference>
<keyword evidence="10" id="KW-0812">Transmembrane</keyword>
<dbReference type="InterPro" id="IPR011712">
    <property type="entry name" value="Sig_transdc_His_kin_sub3_dim/P"/>
</dbReference>
<evidence type="ECO:0000313" key="13">
    <source>
        <dbReference type="EMBL" id="GAA3662964.1"/>
    </source>
</evidence>
<reference evidence="14" key="1">
    <citation type="journal article" date="2019" name="Int. J. Syst. Evol. Microbiol.">
        <title>The Global Catalogue of Microorganisms (GCM) 10K type strain sequencing project: providing services to taxonomists for standard genome sequencing and annotation.</title>
        <authorList>
            <consortium name="The Broad Institute Genomics Platform"/>
            <consortium name="The Broad Institute Genome Sequencing Center for Infectious Disease"/>
            <person name="Wu L."/>
            <person name="Ma J."/>
        </authorList>
    </citation>
    <scope>NUCLEOTIDE SEQUENCE [LARGE SCALE GENOMIC DNA]</scope>
    <source>
        <strain evidence="14">JCM 16546</strain>
    </source>
</reference>
<evidence type="ECO:0000256" key="4">
    <source>
        <dbReference type="ARBA" id="ARBA00022679"/>
    </source>
</evidence>
<dbReference type="GO" id="GO:0016301">
    <property type="term" value="F:kinase activity"/>
    <property type="evidence" value="ECO:0007669"/>
    <property type="project" value="UniProtKB-KW"/>
</dbReference>
<evidence type="ECO:0000256" key="8">
    <source>
        <dbReference type="ARBA" id="ARBA00023012"/>
    </source>
</evidence>
<evidence type="ECO:0000259" key="12">
    <source>
        <dbReference type="Pfam" id="PF07730"/>
    </source>
</evidence>
<dbReference type="Gene3D" id="3.30.565.10">
    <property type="entry name" value="Histidine kinase-like ATPase, C-terminal domain"/>
    <property type="match status" value="1"/>
</dbReference>
<dbReference type="EMBL" id="BAAAYV010000012">
    <property type="protein sequence ID" value="GAA3662964.1"/>
    <property type="molecule type" value="Genomic_DNA"/>
</dbReference>
<gene>
    <name evidence="13" type="ORF">GCM10022202_25760</name>
</gene>
<feature type="region of interest" description="Disordered" evidence="9">
    <location>
        <begin position="1"/>
        <end position="24"/>
    </location>
</feature>
<evidence type="ECO:0000256" key="1">
    <source>
        <dbReference type="ARBA" id="ARBA00000085"/>
    </source>
</evidence>
<dbReference type="CDD" id="cd16917">
    <property type="entry name" value="HATPase_UhpB-NarQ-NarX-like"/>
    <property type="match status" value="1"/>
</dbReference>
<dbReference type="InterPro" id="IPR036890">
    <property type="entry name" value="HATPase_C_sf"/>
</dbReference>
<comment type="catalytic activity">
    <reaction evidence="1">
        <text>ATP + protein L-histidine = ADP + protein N-phospho-L-histidine.</text>
        <dbReference type="EC" id="2.7.13.3"/>
    </reaction>
</comment>
<keyword evidence="6 13" id="KW-0418">Kinase</keyword>
<feature type="domain" description="Histidine kinase/HSP90-like ATPase" evidence="11">
    <location>
        <begin position="319"/>
        <end position="407"/>
    </location>
</feature>
<dbReference type="EC" id="2.7.13.3" evidence="2"/>
<sequence>MTRTHDAKGRRARQTGVMDTPAVGTVPARRPRARALRWLPDVVLSVFIVASPFLPAPVAEFRPTGAVAWVFCLLPVLIVPWRRRWPIATLAALVATFGGASVAGTLSPGAGIAVAVAVFHVNVRGPRRRALAVSACAVPAMILLSLPATFGSVFDPRVLQFGLIAAFAAAAGDGARSRREYIAAIMERAERAERTREAEARRRVTEERLRIARDLHDTVAHQIAVINLNAGVASSAIDARPDKARQALTTIRGAARTVLGEIGDLLSVLRSDDEEPTTAPQPGLDRLGDLADTFRRVGLDVTVRVEGSVEAVDGAPGRAAYRVVQESLTNAHKHGAEHRAHVLVAVGDDAATVVVTNPVPAEVPTADATGSGFGLAGLRERVAAVRGTIEVGPAPGGWKVDARLPLTKERP</sequence>
<dbReference type="InterPro" id="IPR003594">
    <property type="entry name" value="HATPase_dom"/>
</dbReference>
<keyword evidence="10" id="KW-1133">Transmembrane helix</keyword>
<dbReference type="PANTHER" id="PTHR24421">
    <property type="entry name" value="NITRATE/NITRITE SENSOR PROTEIN NARX-RELATED"/>
    <property type="match status" value="1"/>
</dbReference>
<evidence type="ECO:0000256" key="7">
    <source>
        <dbReference type="ARBA" id="ARBA00022840"/>
    </source>
</evidence>
<evidence type="ECO:0000256" key="5">
    <source>
        <dbReference type="ARBA" id="ARBA00022741"/>
    </source>
</evidence>
<organism evidence="13 14">
    <name type="scientific">Microbacterium marinilacus</name>
    <dbReference type="NCBI Taxonomy" id="415209"/>
    <lineage>
        <taxon>Bacteria</taxon>
        <taxon>Bacillati</taxon>
        <taxon>Actinomycetota</taxon>
        <taxon>Actinomycetes</taxon>
        <taxon>Micrococcales</taxon>
        <taxon>Microbacteriaceae</taxon>
        <taxon>Microbacterium</taxon>
    </lineage>
</organism>
<evidence type="ECO:0000256" key="3">
    <source>
        <dbReference type="ARBA" id="ARBA00022553"/>
    </source>
</evidence>
<evidence type="ECO:0000259" key="11">
    <source>
        <dbReference type="Pfam" id="PF02518"/>
    </source>
</evidence>
<dbReference type="PANTHER" id="PTHR24421:SF10">
    <property type="entry name" value="NITRATE_NITRITE SENSOR PROTEIN NARQ"/>
    <property type="match status" value="1"/>
</dbReference>
<keyword evidence="7" id="KW-0067">ATP-binding</keyword>
<protein>
    <recommendedName>
        <fullName evidence="2">histidine kinase</fullName>
        <ecNumber evidence="2">2.7.13.3</ecNumber>
    </recommendedName>
</protein>